<dbReference type="Pfam" id="PF17782">
    <property type="entry name" value="WHD_DprA"/>
    <property type="match status" value="1"/>
</dbReference>
<sequence length="456" mass="46813">MGAVAVDLGSRVVSRAAADAELLARVGWSCCTEPGDRAAVAVIDALGAAPAWEWLLSARTLSPTRAARVLVERLRVLDDTDPDAPLSAPSGRAVPVLARALERWRPRLDTDPERMLAAAGRIGAQPLIPGRTGWPERVADLGGTAPICLWVRGEPRVDQLVARSVALVGARAASDYGEQVTTDLAVDLARGGVTVLSGGAYGIDAAAHRGALAGRPAASTVALLAGGPDRLTPAGNAELLRRVIDQGGSVIAESPPGRPPSRSRFLLRNRLIAALTGATVVVEAGWRSGALNTAHHAAELFRPVGAVPGPVTSAASAGCHRLLRSGVGVCVTDAAEVRELLVGAAVRSDGGRGPDAGDDGSGCGLVAMGPGHGSRARGGDMSGGARRSPPGDAPPHSRRARVMDALRRYPAGTARVAARAGLAIDEVEAELGLLELDGVARRTSEGRWATVPEPER</sequence>
<gene>
    <name evidence="5" type="ORF">HGA03_09060</name>
</gene>
<comment type="caution">
    <text evidence="5">The sequence shown here is derived from an EMBL/GenBank/DDBJ whole genome shotgun (WGS) entry which is preliminary data.</text>
</comment>
<feature type="region of interest" description="Disordered" evidence="2">
    <location>
        <begin position="366"/>
        <end position="398"/>
    </location>
</feature>
<evidence type="ECO:0000313" key="6">
    <source>
        <dbReference type="Proteomes" id="UP000581206"/>
    </source>
</evidence>
<dbReference type="AlphaFoldDB" id="A0A7X6QZ80"/>
<dbReference type="Pfam" id="PF02481">
    <property type="entry name" value="DNA_processg_A"/>
    <property type="match status" value="1"/>
</dbReference>
<reference evidence="5 6" key="1">
    <citation type="submission" date="2020-04" db="EMBL/GenBank/DDBJ databases">
        <title>MicrobeNet Type strains.</title>
        <authorList>
            <person name="Nicholson A.C."/>
        </authorList>
    </citation>
    <scope>NUCLEOTIDE SEQUENCE [LARGE SCALE GENOMIC DNA]</scope>
    <source>
        <strain evidence="5 6">ATCC BAA-788</strain>
    </source>
</reference>
<dbReference type="InterPro" id="IPR041614">
    <property type="entry name" value="DprA_WH"/>
</dbReference>
<dbReference type="EMBL" id="JAAXOX010000003">
    <property type="protein sequence ID" value="NKY22811.1"/>
    <property type="molecule type" value="Genomic_DNA"/>
</dbReference>
<evidence type="ECO:0000313" key="5">
    <source>
        <dbReference type="EMBL" id="NKY22811.1"/>
    </source>
</evidence>
<feature type="domain" description="Smf/DprA SLOG" evidence="3">
    <location>
        <begin position="129"/>
        <end position="339"/>
    </location>
</feature>
<keyword evidence="6" id="KW-1185">Reference proteome</keyword>
<evidence type="ECO:0000256" key="2">
    <source>
        <dbReference type="SAM" id="MobiDB-lite"/>
    </source>
</evidence>
<feature type="domain" description="DprA winged helix" evidence="4">
    <location>
        <begin position="388"/>
        <end position="444"/>
    </location>
</feature>
<evidence type="ECO:0000259" key="3">
    <source>
        <dbReference type="Pfam" id="PF02481"/>
    </source>
</evidence>
<comment type="similarity">
    <text evidence="1">Belongs to the DprA/Smf family.</text>
</comment>
<organism evidence="5 6">
    <name type="scientific">Cellulomonas denverensis</name>
    <dbReference type="NCBI Taxonomy" id="264297"/>
    <lineage>
        <taxon>Bacteria</taxon>
        <taxon>Bacillati</taxon>
        <taxon>Actinomycetota</taxon>
        <taxon>Actinomycetes</taxon>
        <taxon>Micrococcales</taxon>
        <taxon>Cellulomonadaceae</taxon>
        <taxon>Cellulomonas</taxon>
    </lineage>
</organism>
<proteinExistence type="inferred from homology"/>
<protein>
    <submittedName>
        <fullName evidence="5">DNA-processing protein DprA</fullName>
    </submittedName>
</protein>
<name>A0A7X6QZ80_9CELL</name>
<dbReference type="InterPro" id="IPR057666">
    <property type="entry name" value="DrpA_SLOG"/>
</dbReference>
<dbReference type="GO" id="GO:0009294">
    <property type="term" value="P:DNA-mediated transformation"/>
    <property type="evidence" value="ECO:0007669"/>
    <property type="project" value="InterPro"/>
</dbReference>
<dbReference type="InterPro" id="IPR036388">
    <property type="entry name" value="WH-like_DNA-bd_sf"/>
</dbReference>
<dbReference type="PANTHER" id="PTHR43022">
    <property type="entry name" value="PROTEIN SMF"/>
    <property type="match status" value="1"/>
</dbReference>
<evidence type="ECO:0000256" key="1">
    <source>
        <dbReference type="ARBA" id="ARBA00006525"/>
    </source>
</evidence>
<accession>A0A7X6QZ80</accession>
<evidence type="ECO:0000259" key="4">
    <source>
        <dbReference type="Pfam" id="PF17782"/>
    </source>
</evidence>
<dbReference type="Gene3D" id="1.10.10.10">
    <property type="entry name" value="Winged helix-like DNA-binding domain superfamily/Winged helix DNA-binding domain"/>
    <property type="match status" value="1"/>
</dbReference>
<dbReference type="Proteomes" id="UP000581206">
    <property type="component" value="Unassembled WGS sequence"/>
</dbReference>
<dbReference type="Gene3D" id="3.40.50.450">
    <property type="match status" value="1"/>
</dbReference>
<dbReference type="InterPro" id="IPR003488">
    <property type="entry name" value="DprA"/>
</dbReference>
<dbReference type="SUPFAM" id="SSF102405">
    <property type="entry name" value="MCP/YpsA-like"/>
    <property type="match status" value="1"/>
</dbReference>
<dbReference type="PANTHER" id="PTHR43022:SF1">
    <property type="entry name" value="PROTEIN SMF"/>
    <property type="match status" value="1"/>
</dbReference>